<reference evidence="2 3" key="1">
    <citation type="submission" date="2019-05" db="EMBL/GenBank/DDBJ databases">
        <title>Another draft genome of Portunus trituberculatus and its Hox gene families provides insights of decapod evolution.</title>
        <authorList>
            <person name="Jeong J.-H."/>
            <person name="Song I."/>
            <person name="Kim S."/>
            <person name="Choi T."/>
            <person name="Kim D."/>
            <person name="Ryu S."/>
            <person name="Kim W."/>
        </authorList>
    </citation>
    <scope>NUCLEOTIDE SEQUENCE [LARGE SCALE GENOMIC DNA]</scope>
    <source>
        <tissue evidence="2">Muscle</tissue>
    </source>
</reference>
<dbReference type="AlphaFoldDB" id="A0A5B7CUQ5"/>
<comment type="caution">
    <text evidence="2">The sequence shown here is derived from an EMBL/GenBank/DDBJ whole genome shotgun (WGS) entry which is preliminary data.</text>
</comment>
<evidence type="ECO:0000313" key="2">
    <source>
        <dbReference type="EMBL" id="MPC12434.1"/>
    </source>
</evidence>
<name>A0A5B7CUQ5_PORTR</name>
<gene>
    <name evidence="2" type="ORF">E2C01_005128</name>
</gene>
<evidence type="ECO:0000256" key="1">
    <source>
        <dbReference type="SAM" id="Phobius"/>
    </source>
</evidence>
<accession>A0A5B7CUQ5</accession>
<keyword evidence="1" id="KW-1133">Transmembrane helix</keyword>
<protein>
    <submittedName>
        <fullName evidence="2">Uncharacterized protein</fullName>
    </submittedName>
</protein>
<organism evidence="2 3">
    <name type="scientific">Portunus trituberculatus</name>
    <name type="common">Swimming crab</name>
    <name type="synonym">Neptunus trituberculatus</name>
    <dbReference type="NCBI Taxonomy" id="210409"/>
    <lineage>
        <taxon>Eukaryota</taxon>
        <taxon>Metazoa</taxon>
        <taxon>Ecdysozoa</taxon>
        <taxon>Arthropoda</taxon>
        <taxon>Crustacea</taxon>
        <taxon>Multicrustacea</taxon>
        <taxon>Malacostraca</taxon>
        <taxon>Eumalacostraca</taxon>
        <taxon>Eucarida</taxon>
        <taxon>Decapoda</taxon>
        <taxon>Pleocyemata</taxon>
        <taxon>Brachyura</taxon>
        <taxon>Eubrachyura</taxon>
        <taxon>Portunoidea</taxon>
        <taxon>Portunidae</taxon>
        <taxon>Portuninae</taxon>
        <taxon>Portunus</taxon>
    </lineage>
</organism>
<proteinExistence type="predicted"/>
<keyword evidence="1" id="KW-0472">Membrane</keyword>
<dbReference type="EMBL" id="VSRR010000216">
    <property type="protein sequence ID" value="MPC12434.1"/>
    <property type="molecule type" value="Genomic_DNA"/>
</dbReference>
<keyword evidence="1" id="KW-0812">Transmembrane</keyword>
<dbReference type="Proteomes" id="UP000324222">
    <property type="component" value="Unassembled WGS sequence"/>
</dbReference>
<keyword evidence="3" id="KW-1185">Reference proteome</keyword>
<feature type="transmembrane region" description="Helical" evidence="1">
    <location>
        <begin position="12"/>
        <end position="31"/>
    </location>
</feature>
<evidence type="ECO:0000313" key="3">
    <source>
        <dbReference type="Proteomes" id="UP000324222"/>
    </source>
</evidence>
<sequence>MDSFATGQLLDFIGDIGFFLLIFLLLHLFLLEQLSGSIRGTLCLLHGSLTVSHSDSQPRDEGGQTLQHPAKAHKPIKAYIFSLYRQYKNKKQIIYIMRYR</sequence>